<keyword evidence="7 9" id="KW-0131">Cell cycle</keyword>
<keyword evidence="6 9" id="KW-0995">Kinetochore</keyword>
<dbReference type="InterPro" id="IPR018630">
    <property type="entry name" value="Zwilch"/>
</dbReference>
<dbReference type="PANTHER" id="PTHR15995:SF1">
    <property type="entry name" value="PROTEIN ZWILCH HOMOLOG"/>
    <property type="match status" value="1"/>
</dbReference>
<protein>
    <recommendedName>
        <fullName evidence="9">Protein zwilch</fullName>
    </recommendedName>
</protein>
<name>A0AAN9G7M4_9CAEN</name>
<dbReference type="Gene3D" id="1.20.58.730">
    <property type="match status" value="1"/>
</dbReference>
<evidence type="ECO:0000256" key="9">
    <source>
        <dbReference type="RuleBase" id="RU369076"/>
    </source>
</evidence>
<organism evidence="11 12">
    <name type="scientific">Littorina saxatilis</name>
    <dbReference type="NCBI Taxonomy" id="31220"/>
    <lineage>
        <taxon>Eukaryota</taxon>
        <taxon>Metazoa</taxon>
        <taxon>Spiralia</taxon>
        <taxon>Lophotrochozoa</taxon>
        <taxon>Mollusca</taxon>
        <taxon>Gastropoda</taxon>
        <taxon>Caenogastropoda</taxon>
        <taxon>Littorinimorpha</taxon>
        <taxon>Littorinoidea</taxon>
        <taxon>Littorinidae</taxon>
        <taxon>Littorina</taxon>
    </lineage>
</organism>
<reference evidence="11 12" key="1">
    <citation type="submission" date="2024-02" db="EMBL/GenBank/DDBJ databases">
        <title>Chromosome-scale genome assembly of the rough periwinkle Littorina saxatilis.</title>
        <authorList>
            <person name="De Jode A."/>
            <person name="Faria R."/>
            <person name="Formenti G."/>
            <person name="Sims Y."/>
            <person name="Smith T.P."/>
            <person name="Tracey A."/>
            <person name="Wood J.M.D."/>
            <person name="Zagrodzka Z.B."/>
            <person name="Johannesson K."/>
            <person name="Butlin R.K."/>
            <person name="Leder E.H."/>
        </authorList>
    </citation>
    <scope>NUCLEOTIDE SEQUENCE [LARGE SCALE GENOMIC DNA]</scope>
    <source>
        <strain evidence="11">Snail1</strain>
        <tissue evidence="11">Muscle</tissue>
    </source>
</reference>
<dbReference type="Proteomes" id="UP001374579">
    <property type="component" value="Unassembled WGS sequence"/>
</dbReference>
<keyword evidence="8 9" id="KW-0137">Centromere</keyword>
<evidence type="ECO:0000313" key="11">
    <source>
        <dbReference type="EMBL" id="KAK7097967.1"/>
    </source>
</evidence>
<feature type="compositionally biased region" description="Polar residues" evidence="10">
    <location>
        <begin position="88"/>
        <end position="105"/>
    </location>
</feature>
<evidence type="ECO:0000256" key="1">
    <source>
        <dbReference type="ARBA" id="ARBA00004629"/>
    </source>
</evidence>
<evidence type="ECO:0000256" key="10">
    <source>
        <dbReference type="SAM" id="MobiDB-lite"/>
    </source>
</evidence>
<accession>A0AAN9G7M4</accession>
<comment type="caution">
    <text evidence="11">The sequence shown here is derived from an EMBL/GenBank/DDBJ whole genome shotgun (WGS) entry which is preliminary data.</text>
</comment>
<evidence type="ECO:0000313" key="12">
    <source>
        <dbReference type="Proteomes" id="UP001374579"/>
    </source>
</evidence>
<evidence type="ECO:0000256" key="4">
    <source>
        <dbReference type="ARBA" id="ARBA00022618"/>
    </source>
</evidence>
<dbReference type="GO" id="GO:1990423">
    <property type="term" value="C:RZZ complex"/>
    <property type="evidence" value="ECO:0007669"/>
    <property type="project" value="UniProtKB-UniRule"/>
</dbReference>
<dbReference type="Gene3D" id="1.10.287.1880">
    <property type="match status" value="1"/>
</dbReference>
<dbReference type="AlphaFoldDB" id="A0AAN9G7M4"/>
<dbReference type="GO" id="GO:0034501">
    <property type="term" value="P:protein localization to kinetochore"/>
    <property type="evidence" value="ECO:0007669"/>
    <property type="project" value="UniProtKB-UniRule"/>
</dbReference>
<feature type="compositionally biased region" description="Basic and acidic residues" evidence="10">
    <location>
        <begin position="110"/>
        <end position="121"/>
    </location>
</feature>
<dbReference type="EMBL" id="JBAMIC010000013">
    <property type="protein sequence ID" value="KAK7097967.1"/>
    <property type="molecule type" value="Genomic_DNA"/>
</dbReference>
<sequence>MALKEVWGALQSVIDSETKTNFGDFVFEFCNLTVNASQFLDMTSAVFSIDLISNDANSELSFTRFLGTDFVKKPFILVSKERSPSVADINQNQSTPRSNKSNGIISPQEKPIRIESHKSNGSDDVWGSPLKCNIPAEDESISMLSLESSQMCLQAKKRKPKRMGIALNWARKIVSAFNINNRPNPSCVPSVLVLCDGGDGHRTALVGVTMFPVPRPTGTAKGLKTVTVTVDEKGSMNEWNSMVKMGGDLSQSCQAVYQVSTGPMDRDKPWGTVAVEIKWKGASRLLEMPPTEASTVVKASVQSGSLQSSMDTYYQELQFLSRIISALTTGEVEWVSPGSDKPTASLTTSIRSLIETLQEEGTLGSAVTKEGEGEAWTFATALKNFSIAERKDYDFTDRLWKVMVNCMSTADLVSSLRLVFAALGKGQLRPFVDRHNQTTVAQMVRETFTGRFSAPSLTGVQPYLFLAEMGAEKLRRDYIHLFVSQCLATPSALESLTATDRDLQAKLTALEKLHSVLEMVTLLGASLRLPTDTLGVIAQQMLSHYHQHRVKPRHVFTFSVKTSEVRYVLGAVRPIMWCVETSSKVSACDNVYQSSLHCLSTSQPFLHLLAAPRGVLGDKRDDSENMDNGVELSAIGDSQGQYCLVQRKETVIVM</sequence>
<keyword evidence="3 9" id="KW-0158">Chromosome</keyword>
<evidence type="ECO:0000256" key="6">
    <source>
        <dbReference type="ARBA" id="ARBA00022838"/>
    </source>
</evidence>
<comment type="subunit">
    <text evidence="9">Component of the RZZ complex.</text>
</comment>
<comment type="similarity">
    <text evidence="2 9">Belongs to the ZWILCH family.</text>
</comment>
<comment type="subcellular location">
    <subcellularLocation>
        <location evidence="1 9">Chromosome</location>
        <location evidence="1 9">Centromere</location>
        <location evidence="1 9">Kinetochore</location>
    </subcellularLocation>
</comment>
<dbReference type="GO" id="GO:0007094">
    <property type="term" value="P:mitotic spindle assembly checkpoint signaling"/>
    <property type="evidence" value="ECO:0007669"/>
    <property type="project" value="UniProtKB-UniRule"/>
</dbReference>
<comment type="function">
    <text evidence="9">Essential component of the mitotic checkpoint, which prevents cells from prematurely exiting mitosis. Required for the assembly of the dynein-dynactin and MAD1-MAD2 complexes onto kinetochores. Its function related to the spindle assembly machinery is proposed to depend on its association in the mitotic RZZ complex.</text>
</comment>
<keyword evidence="5 9" id="KW-0498">Mitosis</keyword>
<proteinExistence type="inferred from homology"/>
<dbReference type="GO" id="GO:0051301">
    <property type="term" value="P:cell division"/>
    <property type="evidence" value="ECO:0007669"/>
    <property type="project" value="UniProtKB-UniRule"/>
</dbReference>
<feature type="region of interest" description="Disordered" evidence="10">
    <location>
        <begin position="86"/>
        <end position="123"/>
    </location>
</feature>
<evidence type="ECO:0000256" key="3">
    <source>
        <dbReference type="ARBA" id="ARBA00022454"/>
    </source>
</evidence>
<keyword evidence="4 9" id="KW-0132">Cell division</keyword>
<gene>
    <name evidence="11" type="ORF">V1264_004868</name>
</gene>
<dbReference type="PANTHER" id="PTHR15995">
    <property type="entry name" value="PROTEIN ZWILCH HOMOLOG"/>
    <property type="match status" value="1"/>
</dbReference>
<evidence type="ECO:0000256" key="5">
    <source>
        <dbReference type="ARBA" id="ARBA00022776"/>
    </source>
</evidence>
<evidence type="ECO:0000256" key="2">
    <source>
        <dbReference type="ARBA" id="ARBA00009062"/>
    </source>
</evidence>
<evidence type="ECO:0000256" key="7">
    <source>
        <dbReference type="ARBA" id="ARBA00023306"/>
    </source>
</evidence>
<dbReference type="Pfam" id="PF09817">
    <property type="entry name" value="Zwilch"/>
    <property type="match status" value="1"/>
</dbReference>
<keyword evidence="12" id="KW-1185">Reference proteome</keyword>
<evidence type="ECO:0000256" key="8">
    <source>
        <dbReference type="ARBA" id="ARBA00023328"/>
    </source>
</evidence>